<dbReference type="AlphaFoldDB" id="A0A1E7X4K0"/>
<keyword evidence="7" id="KW-1133">Transmembrane helix</keyword>
<evidence type="ECO:0000256" key="5">
    <source>
        <dbReference type="ARBA" id="ARBA00022777"/>
    </source>
</evidence>
<evidence type="ECO:0000313" key="9">
    <source>
        <dbReference type="EMBL" id="OFA07513.1"/>
    </source>
</evidence>
<comment type="caution">
    <text evidence="9">The sequence shown here is derived from an EMBL/GenBank/DDBJ whole genome shotgun (WGS) entry which is preliminary data.</text>
</comment>
<reference evidence="10" key="1">
    <citation type="journal article" date="2016" name="Front. Microbiol.">
        <title>Molecular Keys to the Janthinobacterium and Duganella spp. Interaction with the Plant Pathogen Fusarium graminearum.</title>
        <authorList>
            <person name="Haack F.S."/>
            <person name="Poehlein A."/>
            <person name="Kroger C."/>
            <person name="Voigt C.A."/>
            <person name="Piepenbring M."/>
            <person name="Bode H.B."/>
            <person name="Daniel R."/>
            <person name="Schafer W."/>
            <person name="Streit W.R."/>
        </authorList>
    </citation>
    <scope>NUCLEOTIDE SEQUENCE [LARGE SCALE GENOMIC DNA]</scope>
    <source>
        <strain evidence="10">T54</strain>
    </source>
</reference>
<dbReference type="Pfam" id="PF02518">
    <property type="entry name" value="HATPase_c"/>
    <property type="match status" value="1"/>
</dbReference>
<dbReference type="Gene3D" id="3.30.565.10">
    <property type="entry name" value="Histidine kinase-like ATPase, C-terminal domain"/>
    <property type="match status" value="1"/>
</dbReference>
<evidence type="ECO:0000256" key="7">
    <source>
        <dbReference type="SAM" id="Phobius"/>
    </source>
</evidence>
<feature type="transmembrane region" description="Helical" evidence="7">
    <location>
        <begin position="52"/>
        <end position="72"/>
    </location>
</feature>
<dbReference type="Proteomes" id="UP000175989">
    <property type="component" value="Unassembled WGS sequence"/>
</dbReference>
<dbReference type="EC" id="2.7.13.3" evidence="2"/>
<dbReference type="GO" id="GO:0000155">
    <property type="term" value="F:phosphorelay sensor kinase activity"/>
    <property type="evidence" value="ECO:0007669"/>
    <property type="project" value="InterPro"/>
</dbReference>
<feature type="domain" description="Histidine kinase" evidence="8">
    <location>
        <begin position="272"/>
        <end position="471"/>
    </location>
</feature>
<evidence type="ECO:0000256" key="1">
    <source>
        <dbReference type="ARBA" id="ARBA00000085"/>
    </source>
</evidence>
<keyword evidence="4" id="KW-0547">Nucleotide-binding</keyword>
<dbReference type="InterPro" id="IPR036097">
    <property type="entry name" value="HisK_dim/P_sf"/>
</dbReference>
<dbReference type="EMBL" id="LROM01000060">
    <property type="protein sequence ID" value="OFA07513.1"/>
    <property type="molecule type" value="Genomic_DNA"/>
</dbReference>
<keyword evidence="5" id="KW-0418">Kinase</keyword>
<accession>A0A1E7X4K0</accession>
<evidence type="ECO:0000256" key="4">
    <source>
        <dbReference type="ARBA" id="ARBA00022741"/>
    </source>
</evidence>
<dbReference type="PATRIC" id="fig|762836.4.peg.1306"/>
<dbReference type="InterPro" id="IPR003594">
    <property type="entry name" value="HATPase_dom"/>
</dbReference>
<organism evidence="9 10">
    <name type="scientific">Duganella phyllosphaerae</name>
    <dbReference type="NCBI Taxonomy" id="762836"/>
    <lineage>
        <taxon>Bacteria</taxon>
        <taxon>Pseudomonadati</taxon>
        <taxon>Pseudomonadota</taxon>
        <taxon>Betaproteobacteria</taxon>
        <taxon>Burkholderiales</taxon>
        <taxon>Oxalobacteraceae</taxon>
        <taxon>Telluria group</taxon>
        <taxon>Duganella</taxon>
    </lineage>
</organism>
<evidence type="ECO:0000256" key="6">
    <source>
        <dbReference type="ARBA" id="ARBA00022840"/>
    </source>
</evidence>
<dbReference type="InterPro" id="IPR036890">
    <property type="entry name" value="HATPase_C_sf"/>
</dbReference>
<sequence length="471" mass="51628">MSTTTPPPDPHRRPQGMRLSLLTRWTALVATLVTVGILIAQGLSHVLPDRPLLVLGLCLLCVLPLAIITIRAQFHHMLSLFRALTGTVTSYQDGDFSFSLHWPQNDELRDLVDAHNALGDVLRQQRLELVQRELLLYTMVQNTPVAMLLVSGGGKGVASSGAVVYANIAARQLLDQGRKLEGQRLDTILARVSPALSEALARGGDGLFTTTGTGAGTGSGTGSGDEAEEEVYHLARRSFQLNGRRHELLLLRQLTMELRRQEVQTWKKVIRVISHELNNSLAPLTSLAHSGAELVRRGQTERLPRILATIEERTRHLETFILGYARFAKLPTPRLAMQHWTPFLAALGEQIVFRVTGALPPEPCAFDPAQLEQALLNLVRNAHESGSPPDQVTLEVRRQQDLVRIDVHDRGPGMSDTVLTNALVPFYSTKRSGTGLGLALAREIIEAHGGRITLSNRDGGGLTVTLMLRSV</sequence>
<keyword evidence="3 9" id="KW-0808">Transferase</keyword>
<evidence type="ECO:0000256" key="2">
    <source>
        <dbReference type="ARBA" id="ARBA00012438"/>
    </source>
</evidence>
<dbReference type="OrthoDB" id="224978at2"/>
<dbReference type="PRINTS" id="PR00344">
    <property type="entry name" value="BCTRLSENSOR"/>
</dbReference>
<evidence type="ECO:0000259" key="8">
    <source>
        <dbReference type="PROSITE" id="PS50109"/>
    </source>
</evidence>
<keyword evidence="6" id="KW-0067">ATP-binding</keyword>
<proteinExistence type="predicted"/>
<dbReference type="PANTHER" id="PTHR44936">
    <property type="entry name" value="SENSOR PROTEIN CREC"/>
    <property type="match status" value="1"/>
</dbReference>
<dbReference type="SUPFAM" id="SSF55874">
    <property type="entry name" value="ATPase domain of HSP90 chaperone/DNA topoisomerase II/histidine kinase"/>
    <property type="match status" value="1"/>
</dbReference>
<name>A0A1E7X4K0_9BURK</name>
<evidence type="ECO:0000256" key="3">
    <source>
        <dbReference type="ARBA" id="ARBA00022679"/>
    </source>
</evidence>
<dbReference type="RefSeq" id="WP_070246982.1">
    <property type="nucleotide sequence ID" value="NZ_LROM01000060.1"/>
</dbReference>
<dbReference type="InterPro" id="IPR050980">
    <property type="entry name" value="2C_sensor_his_kinase"/>
</dbReference>
<evidence type="ECO:0000313" key="10">
    <source>
        <dbReference type="Proteomes" id="UP000175989"/>
    </source>
</evidence>
<dbReference type="PROSITE" id="PS50109">
    <property type="entry name" value="HIS_KIN"/>
    <property type="match status" value="1"/>
</dbReference>
<comment type="catalytic activity">
    <reaction evidence="1">
        <text>ATP + protein L-histidine = ADP + protein N-phospho-L-histidine.</text>
        <dbReference type="EC" id="2.7.13.3"/>
    </reaction>
</comment>
<keyword evidence="7" id="KW-0472">Membrane</keyword>
<dbReference type="PANTHER" id="PTHR44936:SF10">
    <property type="entry name" value="SENSOR PROTEIN RSTB"/>
    <property type="match status" value="1"/>
</dbReference>
<keyword evidence="7" id="KW-0812">Transmembrane</keyword>
<protein>
    <recommendedName>
        <fullName evidence="2">histidine kinase</fullName>
        <ecNumber evidence="2">2.7.13.3</ecNumber>
    </recommendedName>
</protein>
<dbReference type="GO" id="GO:0005524">
    <property type="term" value="F:ATP binding"/>
    <property type="evidence" value="ECO:0007669"/>
    <property type="project" value="UniProtKB-KW"/>
</dbReference>
<dbReference type="SMART" id="SM00387">
    <property type="entry name" value="HATPase_c"/>
    <property type="match status" value="1"/>
</dbReference>
<dbReference type="CDD" id="cd00075">
    <property type="entry name" value="HATPase"/>
    <property type="match status" value="1"/>
</dbReference>
<keyword evidence="10" id="KW-1185">Reference proteome</keyword>
<dbReference type="SUPFAM" id="SSF47384">
    <property type="entry name" value="Homodimeric domain of signal transducing histidine kinase"/>
    <property type="match status" value="1"/>
</dbReference>
<dbReference type="InterPro" id="IPR005467">
    <property type="entry name" value="His_kinase_dom"/>
</dbReference>
<gene>
    <name evidence="9" type="primary">fixL_3</name>
    <name evidence="9" type="ORF">DUPY_12530</name>
</gene>
<feature type="transmembrane region" description="Helical" evidence="7">
    <location>
        <begin position="21"/>
        <end position="40"/>
    </location>
</feature>
<dbReference type="InterPro" id="IPR004358">
    <property type="entry name" value="Sig_transdc_His_kin-like_C"/>
</dbReference>